<dbReference type="InterPro" id="IPR029063">
    <property type="entry name" value="SAM-dependent_MTases_sf"/>
</dbReference>
<dbReference type="EMBL" id="BMAV01020540">
    <property type="protein sequence ID" value="GFY74064.1"/>
    <property type="molecule type" value="Genomic_DNA"/>
</dbReference>
<dbReference type="Proteomes" id="UP000886998">
    <property type="component" value="Unassembled WGS sequence"/>
</dbReference>
<comment type="caution">
    <text evidence="1">The sequence shown here is derived from an EMBL/GenBank/DDBJ whole genome shotgun (WGS) entry which is preliminary data.</text>
</comment>
<keyword evidence="2" id="KW-1185">Reference proteome</keyword>
<sequence length="179" mass="20675">IALNGGNSFFRYSLEGYRNEVNKIVCRSTLQQIANKELAFQNMYNLLRPGGHAGIMFSIVNPLDACWLRISASPYWPSKSRRRLLQKCIGKYWFSGRSMCERSDMQYQFLNDQSFIREWLEYTTVLLRIPADTIPQFNEESISLFKELIGYGGSGPLTYEHSELLLLAIKPEDGRNSEK</sequence>
<dbReference type="SUPFAM" id="SSF53335">
    <property type="entry name" value="S-adenosyl-L-methionine-dependent methyltransferases"/>
    <property type="match status" value="1"/>
</dbReference>
<reference evidence="1" key="1">
    <citation type="submission" date="2020-08" db="EMBL/GenBank/DDBJ databases">
        <title>Multicomponent nature underlies the extraordinary mechanical properties of spider dragline silk.</title>
        <authorList>
            <person name="Kono N."/>
            <person name="Nakamura H."/>
            <person name="Mori M."/>
            <person name="Yoshida Y."/>
            <person name="Ohtoshi R."/>
            <person name="Malay A.D."/>
            <person name="Moran D.A.P."/>
            <person name="Tomita M."/>
            <person name="Numata K."/>
            <person name="Arakawa K."/>
        </authorList>
    </citation>
    <scope>NUCLEOTIDE SEQUENCE</scope>
</reference>
<protein>
    <submittedName>
        <fullName evidence="1">Uncharacterized protein</fullName>
    </submittedName>
</protein>
<proteinExistence type="predicted"/>
<name>A0A8X6YM44_9ARAC</name>
<evidence type="ECO:0000313" key="2">
    <source>
        <dbReference type="Proteomes" id="UP000886998"/>
    </source>
</evidence>
<organism evidence="1 2">
    <name type="scientific">Trichonephila inaurata madagascariensis</name>
    <dbReference type="NCBI Taxonomy" id="2747483"/>
    <lineage>
        <taxon>Eukaryota</taxon>
        <taxon>Metazoa</taxon>
        <taxon>Ecdysozoa</taxon>
        <taxon>Arthropoda</taxon>
        <taxon>Chelicerata</taxon>
        <taxon>Arachnida</taxon>
        <taxon>Araneae</taxon>
        <taxon>Araneomorphae</taxon>
        <taxon>Entelegynae</taxon>
        <taxon>Araneoidea</taxon>
        <taxon>Nephilidae</taxon>
        <taxon>Trichonephila</taxon>
        <taxon>Trichonephila inaurata</taxon>
    </lineage>
</organism>
<feature type="non-terminal residue" evidence="1">
    <location>
        <position position="179"/>
    </location>
</feature>
<dbReference type="OrthoDB" id="8300214at2759"/>
<dbReference type="Gene3D" id="3.40.50.150">
    <property type="entry name" value="Vaccinia Virus protein VP39"/>
    <property type="match status" value="1"/>
</dbReference>
<dbReference type="AlphaFoldDB" id="A0A8X6YM44"/>
<gene>
    <name evidence="1" type="ORF">TNIN_435261</name>
</gene>
<evidence type="ECO:0000313" key="1">
    <source>
        <dbReference type="EMBL" id="GFY74064.1"/>
    </source>
</evidence>
<accession>A0A8X6YM44</accession>